<keyword evidence="2" id="KW-1185">Reference proteome</keyword>
<evidence type="ECO:0000313" key="1">
    <source>
        <dbReference type="EMBL" id="CAF9942371.1"/>
    </source>
</evidence>
<organism evidence="1 2">
    <name type="scientific">Imshaugia aleurites</name>
    <dbReference type="NCBI Taxonomy" id="172621"/>
    <lineage>
        <taxon>Eukaryota</taxon>
        <taxon>Fungi</taxon>
        <taxon>Dikarya</taxon>
        <taxon>Ascomycota</taxon>
        <taxon>Pezizomycotina</taxon>
        <taxon>Lecanoromycetes</taxon>
        <taxon>OSLEUM clade</taxon>
        <taxon>Lecanoromycetidae</taxon>
        <taxon>Lecanorales</taxon>
        <taxon>Lecanorineae</taxon>
        <taxon>Parmeliaceae</taxon>
        <taxon>Imshaugia</taxon>
    </lineage>
</organism>
<protein>
    <recommendedName>
        <fullName evidence="3">F-box domain-containing protein</fullName>
    </recommendedName>
</protein>
<comment type="caution">
    <text evidence="1">The sequence shown here is derived from an EMBL/GenBank/DDBJ whole genome shotgun (WGS) entry which is preliminary data.</text>
</comment>
<dbReference type="OrthoDB" id="5298645at2759"/>
<dbReference type="AlphaFoldDB" id="A0A8H3J7W7"/>
<gene>
    <name evidence="1" type="ORF">IMSHALPRED_003642</name>
</gene>
<evidence type="ECO:0008006" key="3">
    <source>
        <dbReference type="Google" id="ProtNLM"/>
    </source>
</evidence>
<name>A0A8H3J7W7_9LECA</name>
<proteinExistence type="predicted"/>
<accession>A0A8H3J7W7</accession>
<dbReference type="Proteomes" id="UP000664534">
    <property type="component" value="Unassembled WGS sequence"/>
</dbReference>
<sequence>MAPSYRPEQRRAGCKSLQDLPTELILEVYKHFNHISQIVALNSTSRIFYQIWRLDPDRISTAVVPRSIPYHDATVEIQQAEERQQKLDPYRRPDPLKALKDLLEGCLATSPVSSDNAAYAAILERNRRLVRIANKNDTIYNACKASCVRYIGRDRITRAFCRIWLMTIRNSRKFAQFKADLQASNTLGDDRNEALRAMRAVARDDLARVVRFLLF</sequence>
<dbReference type="EMBL" id="CAJPDT010000183">
    <property type="protein sequence ID" value="CAF9942371.1"/>
    <property type="molecule type" value="Genomic_DNA"/>
</dbReference>
<reference evidence="1" key="1">
    <citation type="submission" date="2021-03" db="EMBL/GenBank/DDBJ databases">
        <authorList>
            <person name="Tagirdzhanova G."/>
        </authorList>
    </citation>
    <scope>NUCLEOTIDE SEQUENCE</scope>
</reference>
<evidence type="ECO:0000313" key="2">
    <source>
        <dbReference type="Proteomes" id="UP000664534"/>
    </source>
</evidence>